<dbReference type="RefSeq" id="XP_005101152.1">
    <property type="nucleotide sequence ID" value="XM_005101095.3"/>
</dbReference>
<feature type="region of interest" description="Disordered" evidence="1">
    <location>
        <begin position="1"/>
        <end position="57"/>
    </location>
</feature>
<evidence type="ECO:0000256" key="1">
    <source>
        <dbReference type="SAM" id="MobiDB-lite"/>
    </source>
</evidence>
<feature type="compositionally biased region" description="Basic and acidic residues" evidence="1">
    <location>
        <begin position="15"/>
        <end position="30"/>
    </location>
</feature>
<name>A0ABM0JTJ3_APLCA</name>
<keyword evidence="2" id="KW-1185">Reference proteome</keyword>
<protein>
    <submittedName>
        <fullName evidence="3">1-aminocyclopropane-1-carboxylate synthase-like protein 1</fullName>
    </submittedName>
</protein>
<reference evidence="3" key="1">
    <citation type="submission" date="2025-08" db="UniProtKB">
        <authorList>
            <consortium name="RefSeq"/>
        </authorList>
    </citation>
    <scope>IDENTIFICATION</scope>
</reference>
<proteinExistence type="predicted"/>
<evidence type="ECO:0000313" key="2">
    <source>
        <dbReference type="Proteomes" id="UP000694888"/>
    </source>
</evidence>
<gene>
    <name evidence="3" type="primary">LOC101864399</name>
</gene>
<organism evidence="2 3">
    <name type="scientific">Aplysia californica</name>
    <name type="common">California sea hare</name>
    <dbReference type="NCBI Taxonomy" id="6500"/>
    <lineage>
        <taxon>Eukaryota</taxon>
        <taxon>Metazoa</taxon>
        <taxon>Spiralia</taxon>
        <taxon>Lophotrochozoa</taxon>
        <taxon>Mollusca</taxon>
        <taxon>Gastropoda</taxon>
        <taxon>Heterobranchia</taxon>
        <taxon>Euthyneura</taxon>
        <taxon>Tectipleura</taxon>
        <taxon>Aplysiida</taxon>
        <taxon>Aplysioidea</taxon>
        <taxon>Aplysiidae</taxon>
        <taxon>Aplysia</taxon>
    </lineage>
</organism>
<accession>A0ABM0JTJ3</accession>
<feature type="compositionally biased region" description="Polar residues" evidence="1">
    <location>
        <begin position="33"/>
        <end position="48"/>
    </location>
</feature>
<evidence type="ECO:0000313" key="3">
    <source>
        <dbReference type="RefSeq" id="XP_005101152.1"/>
    </source>
</evidence>
<dbReference type="Proteomes" id="UP000694888">
    <property type="component" value="Unplaced"/>
</dbReference>
<dbReference type="GeneID" id="101864399"/>
<sequence>MAERNSAEQTSPTEKGNEKPAEKESLEDLLTKLGQQINSSDWLQQNTPEKFATENPEVAKAFKRVAPEKEVEDSKPQDNS</sequence>